<dbReference type="EMBL" id="JBHRVA010000002">
    <property type="protein sequence ID" value="MFC3302750.1"/>
    <property type="molecule type" value="Genomic_DNA"/>
</dbReference>
<feature type="domain" description="Response regulatory" evidence="2">
    <location>
        <begin position="8"/>
        <end position="120"/>
    </location>
</feature>
<protein>
    <submittedName>
        <fullName evidence="3">Response regulator</fullName>
    </submittedName>
</protein>
<dbReference type="InterPro" id="IPR001789">
    <property type="entry name" value="Sig_transdc_resp-reg_receiver"/>
</dbReference>
<evidence type="ECO:0000259" key="2">
    <source>
        <dbReference type="PROSITE" id="PS50110"/>
    </source>
</evidence>
<feature type="modified residue" description="4-aspartylphosphate" evidence="1">
    <location>
        <position position="58"/>
    </location>
</feature>
<dbReference type="InterPro" id="IPR011006">
    <property type="entry name" value="CheY-like_superfamily"/>
</dbReference>
<evidence type="ECO:0000256" key="1">
    <source>
        <dbReference type="PROSITE-ProRule" id="PRU00169"/>
    </source>
</evidence>
<dbReference type="Pfam" id="PF00072">
    <property type="entry name" value="Response_reg"/>
    <property type="match status" value="1"/>
</dbReference>
<comment type="caution">
    <text evidence="3">The sequence shown here is derived from an EMBL/GenBank/DDBJ whole genome shotgun (WGS) entry which is preliminary data.</text>
</comment>
<sequence length="128" mass="13292">MRGTTTPAVLVCEDDPIQAKVLAEGLMRRGMTVIGPCATPEDAKAQAERHEVSAALLDVSLEGGSCADAASVLAGRGVPFAFITGYSTDAASTLRKFSDHLVVPKPIPPDLLDQIIDTLIPPAALPAE</sequence>
<accession>A0ABV7MBI5</accession>
<dbReference type="RefSeq" id="WP_189571461.1">
    <property type="nucleotide sequence ID" value="NZ_BMXU01000001.1"/>
</dbReference>
<dbReference type="SMART" id="SM00448">
    <property type="entry name" value="REC"/>
    <property type="match status" value="1"/>
</dbReference>
<keyword evidence="4" id="KW-1185">Reference proteome</keyword>
<dbReference type="PROSITE" id="PS50110">
    <property type="entry name" value="RESPONSE_REGULATORY"/>
    <property type="match status" value="1"/>
</dbReference>
<dbReference type="Gene3D" id="3.40.50.2300">
    <property type="match status" value="1"/>
</dbReference>
<dbReference type="Proteomes" id="UP001595607">
    <property type="component" value="Unassembled WGS sequence"/>
</dbReference>
<dbReference type="SUPFAM" id="SSF52172">
    <property type="entry name" value="CheY-like"/>
    <property type="match status" value="1"/>
</dbReference>
<proteinExistence type="predicted"/>
<reference evidence="4" key="1">
    <citation type="journal article" date="2019" name="Int. J. Syst. Evol. Microbiol.">
        <title>The Global Catalogue of Microorganisms (GCM) 10K type strain sequencing project: providing services to taxonomists for standard genome sequencing and annotation.</title>
        <authorList>
            <consortium name="The Broad Institute Genomics Platform"/>
            <consortium name="The Broad Institute Genome Sequencing Center for Infectious Disease"/>
            <person name="Wu L."/>
            <person name="Ma J."/>
        </authorList>
    </citation>
    <scope>NUCLEOTIDE SEQUENCE [LARGE SCALE GENOMIC DNA]</scope>
    <source>
        <strain evidence="4">KCTC 22245</strain>
    </source>
</reference>
<evidence type="ECO:0000313" key="4">
    <source>
        <dbReference type="Proteomes" id="UP001595607"/>
    </source>
</evidence>
<gene>
    <name evidence="3" type="ORF">ACFONP_08395</name>
</gene>
<evidence type="ECO:0000313" key="3">
    <source>
        <dbReference type="EMBL" id="MFC3302750.1"/>
    </source>
</evidence>
<keyword evidence="1" id="KW-0597">Phosphoprotein</keyword>
<name>A0ABV7MBI5_9PROT</name>
<organism evidence="3 4">
    <name type="scientific">Parvularcula lutaonensis</name>
    <dbReference type="NCBI Taxonomy" id="491923"/>
    <lineage>
        <taxon>Bacteria</taxon>
        <taxon>Pseudomonadati</taxon>
        <taxon>Pseudomonadota</taxon>
        <taxon>Alphaproteobacteria</taxon>
        <taxon>Parvularculales</taxon>
        <taxon>Parvularculaceae</taxon>
        <taxon>Parvularcula</taxon>
    </lineage>
</organism>